<dbReference type="Gene3D" id="1.20.120.530">
    <property type="entry name" value="GntR ligand-binding domain-like"/>
    <property type="match status" value="1"/>
</dbReference>
<dbReference type="Proteomes" id="UP000008130">
    <property type="component" value="Chromosome"/>
</dbReference>
<dbReference type="InterPro" id="IPR011711">
    <property type="entry name" value="GntR_C"/>
</dbReference>
<protein>
    <submittedName>
        <fullName evidence="5">Transcriptional regulator, GntR family</fullName>
    </submittedName>
</protein>
<reference evidence="5 6" key="1">
    <citation type="journal article" date="2011" name="J. Bacteriol.">
        <title>Complete genome sequence of Polymorphum gilvum SL003B-26A1T, a crude oil-degrading bacterium from oil-polluted saline soil.</title>
        <authorList>
            <person name="Li S.G."/>
            <person name="Tang Y.Q."/>
            <person name="Nie Y."/>
            <person name="Cai M."/>
            <person name="Wu X.L."/>
        </authorList>
    </citation>
    <scope>NUCLEOTIDE SEQUENCE [LARGE SCALE GENOMIC DNA]</scope>
    <source>
        <strain evidence="6">LMG 25793 / CGMCC 1.9160 / SL003B-26A1</strain>
    </source>
</reference>
<evidence type="ECO:0000256" key="3">
    <source>
        <dbReference type="ARBA" id="ARBA00023163"/>
    </source>
</evidence>
<dbReference type="RefSeq" id="WP_013653386.1">
    <property type="nucleotide sequence ID" value="NC_015259.1"/>
</dbReference>
<dbReference type="HOGENOM" id="CLU_017584_5_1_5"/>
<dbReference type="STRING" id="991905.SL003B_2649"/>
<proteinExistence type="predicted"/>
<evidence type="ECO:0000259" key="4">
    <source>
        <dbReference type="PROSITE" id="PS50949"/>
    </source>
</evidence>
<dbReference type="eggNOG" id="COG1802">
    <property type="taxonomic scope" value="Bacteria"/>
</dbReference>
<sequence>MVNSDTLIPRREKRGGPARERFERLYEILRRRICLLDYPPGMRLGEEGLAAEFGVSRTPLRKVLARLESDGLLQSIQGVGTIVTDVDLDALAQVYQLRMELNELIGRLSPVPPNAETLERLRALHRRSRDLAADPRPRAFAELNIDFFHAVMRLTDNAPLRDISERLFYQTSRIWLKYLPKMDTAAEVEVFSREIADILAAAELGDLEAAGHIRRSHISMSFTRLKRVAQAG</sequence>
<dbReference type="GO" id="GO:0003700">
    <property type="term" value="F:DNA-binding transcription factor activity"/>
    <property type="evidence" value="ECO:0007669"/>
    <property type="project" value="InterPro"/>
</dbReference>
<keyword evidence="2" id="KW-0238">DNA-binding</keyword>
<dbReference type="SMART" id="SM00345">
    <property type="entry name" value="HTH_GNTR"/>
    <property type="match status" value="1"/>
</dbReference>
<dbReference type="InterPro" id="IPR036390">
    <property type="entry name" value="WH_DNA-bd_sf"/>
</dbReference>
<dbReference type="PANTHER" id="PTHR43537:SF5">
    <property type="entry name" value="UXU OPERON TRANSCRIPTIONAL REGULATOR"/>
    <property type="match status" value="1"/>
</dbReference>
<dbReference type="OrthoDB" id="9789310at2"/>
<dbReference type="PATRIC" id="fig|991905.3.peg.2712"/>
<organism evidence="5 6">
    <name type="scientific">Polymorphum gilvum (strain LMG 25793 / CGMCC 1.9160 / SL003B-26A1)</name>
    <dbReference type="NCBI Taxonomy" id="991905"/>
    <lineage>
        <taxon>Bacteria</taxon>
        <taxon>Pseudomonadati</taxon>
        <taxon>Pseudomonadota</taxon>
        <taxon>Alphaproteobacteria</taxon>
        <taxon>Rhodobacterales</taxon>
        <taxon>Paracoccaceae</taxon>
        <taxon>Polymorphum</taxon>
    </lineage>
</organism>
<dbReference type="KEGG" id="pgv:SL003B_2649"/>
<dbReference type="Pfam" id="PF00392">
    <property type="entry name" value="GntR"/>
    <property type="match status" value="1"/>
</dbReference>
<dbReference type="PRINTS" id="PR00035">
    <property type="entry name" value="HTHGNTR"/>
</dbReference>
<gene>
    <name evidence="5" type="ordered locus">SL003B_2649</name>
</gene>
<name>F2J4D0_POLGS</name>
<keyword evidence="3" id="KW-0804">Transcription</keyword>
<dbReference type="InterPro" id="IPR000524">
    <property type="entry name" value="Tscrpt_reg_HTH_GntR"/>
</dbReference>
<accession>F2J4D0</accession>
<dbReference type="SUPFAM" id="SSF48008">
    <property type="entry name" value="GntR ligand-binding domain-like"/>
    <property type="match status" value="1"/>
</dbReference>
<keyword evidence="1" id="KW-0805">Transcription regulation</keyword>
<keyword evidence="6" id="KW-1185">Reference proteome</keyword>
<dbReference type="Pfam" id="PF07729">
    <property type="entry name" value="FCD"/>
    <property type="match status" value="1"/>
</dbReference>
<dbReference type="PANTHER" id="PTHR43537">
    <property type="entry name" value="TRANSCRIPTIONAL REGULATOR, GNTR FAMILY"/>
    <property type="match status" value="1"/>
</dbReference>
<dbReference type="Gene3D" id="1.10.10.10">
    <property type="entry name" value="Winged helix-like DNA-binding domain superfamily/Winged helix DNA-binding domain"/>
    <property type="match status" value="1"/>
</dbReference>
<evidence type="ECO:0000256" key="2">
    <source>
        <dbReference type="ARBA" id="ARBA00023125"/>
    </source>
</evidence>
<dbReference type="EMBL" id="CP002568">
    <property type="protein sequence ID" value="ADZ71072.1"/>
    <property type="molecule type" value="Genomic_DNA"/>
</dbReference>
<dbReference type="SUPFAM" id="SSF46785">
    <property type="entry name" value="Winged helix' DNA-binding domain"/>
    <property type="match status" value="1"/>
</dbReference>
<evidence type="ECO:0000313" key="5">
    <source>
        <dbReference type="EMBL" id="ADZ71072.1"/>
    </source>
</evidence>
<feature type="domain" description="HTH gntR-type" evidence="4">
    <location>
        <begin position="19"/>
        <end position="86"/>
    </location>
</feature>
<dbReference type="CDD" id="cd07377">
    <property type="entry name" value="WHTH_GntR"/>
    <property type="match status" value="1"/>
</dbReference>
<dbReference type="GO" id="GO:0003677">
    <property type="term" value="F:DNA binding"/>
    <property type="evidence" value="ECO:0007669"/>
    <property type="project" value="UniProtKB-KW"/>
</dbReference>
<dbReference type="InterPro" id="IPR036388">
    <property type="entry name" value="WH-like_DNA-bd_sf"/>
</dbReference>
<dbReference type="InterPro" id="IPR008920">
    <property type="entry name" value="TF_FadR/GntR_C"/>
</dbReference>
<evidence type="ECO:0000313" key="6">
    <source>
        <dbReference type="Proteomes" id="UP000008130"/>
    </source>
</evidence>
<dbReference type="AlphaFoldDB" id="F2J4D0"/>
<dbReference type="PROSITE" id="PS50949">
    <property type="entry name" value="HTH_GNTR"/>
    <property type="match status" value="1"/>
</dbReference>
<dbReference type="SMART" id="SM00895">
    <property type="entry name" value="FCD"/>
    <property type="match status" value="1"/>
</dbReference>
<evidence type="ECO:0000256" key="1">
    <source>
        <dbReference type="ARBA" id="ARBA00023015"/>
    </source>
</evidence>